<keyword evidence="3" id="KW-0676">Redox-active center</keyword>
<dbReference type="InterPro" id="IPR017937">
    <property type="entry name" value="Thioredoxin_CS"/>
</dbReference>
<evidence type="ECO:0000313" key="6">
    <source>
        <dbReference type="EMBL" id="WHS64781.1"/>
    </source>
</evidence>
<dbReference type="EMBL" id="CP125947">
    <property type="protein sequence ID" value="WHS64781.1"/>
    <property type="molecule type" value="Genomic_DNA"/>
</dbReference>
<dbReference type="RefSeq" id="WP_283485892.1">
    <property type="nucleotide sequence ID" value="NZ_CP125947.1"/>
</dbReference>
<dbReference type="Gene3D" id="3.40.30.10">
    <property type="entry name" value="Glutaredoxin"/>
    <property type="match status" value="1"/>
</dbReference>
<feature type="domain" description="Thioredoxin" evidence="5">
    <location>
        <begin position="35"/>
        <end position="184"/>
    </location>
</feature>
<dbReference type="PANTHER" id="PTHR42852">
    <property type="entry name" value="THIOL:DISULFIDE INTERCHANGE PROTEIN DSBE"/>
    <property type="match status" value="1"/>
</dbReference>
<sequence length="184" mass="19460">MTEVPSTDAKPQGGSRRLWLTGAVAAAAAAAGAGVAWWRSQPQAMGPSAEAQLWSQVFTTPDGQSFGMADLKGKPLLVNFWATWCPPCVKELPMLSEFAAKQGAGGIQVVGLAVDKPEAVLRFLQRQPVQFPVALAMQGGLGLSRALGNLQGGLPFSVLFDAKGQVRQRKIGELSSEDLANWSK</sequence>
<keyword evidence="7" id="KW-1185">Reference proteome</keyword>
<keyword evidence="4" id="KW-0812">Transmembrane</keyword>
<name>A0ABY8SRB1_9BURK</name>
<gene>
    <name evidence="6" type="ORF">QMY55_20180</name>
</gene>
<evidence type="ECO:0000256" key="3">
    <source>
        <dbReference type="ARBA" id="ARBA00023284"/>
    </source>
</evidence>
<evidence type="ECO:0000256" key="4">
    <source>
        <dbReference type="SAM" id="Phobius"/>
    </source>
</evidence>
<dbReference type="InterPro" id="IPR036249">
    <property type="entry name" value="Thioredoxin-like_sf"/>
</dbReference>
<evidence type="ECO:0000259" key="5">
    <source>
        <dbReference type="PROSITE" id="PS51352"/>
    </source>
</evidence>
<comment type="subcellular location">
    <subcellularLocation>
        <location evidence="1">Cell envelope</location>
    </subcellularLocation>
</comment>
<dbReference type="PROSITE" id="PS51318">
    <property type="entry name" value="TAT"/>
    <property type="match status" value="1"/>
</dbReference>
<dbReference type="PANTHER" id="PTHR42852:SF13">
    <property type="entry name" value="PROTEIN DIPZ"/>
    <property type="match status" value="1"/>
</dbReference>
<organism evidence="6 7">
    <name type="scientific">Comamonas resistens</name>
    <dbReference type="NCBI Taxonomy" id="3046670"/>
    <lineage>
        <taxon>Bacteria</taxon>
        <taxon>Pseudomonadati</taxon>
        <taxon>Pseudomonadota</taxon>
        <taxon>Betaproteobacteria</taxon>
        <taxon>Burkholderiales</taxon>
        <taxon>Comamonadaceae</taxon>
        <taxon>Comamonas</taxon>
    </lineage>
</organism>
<dbReference type="InterPro" id="IPR050553">
    <property type="entry name" value="Thioredoxin_ResA/DsbE_sf"/>
</dbReference>
<reference evidence="6 7" key="1">
    <citation type="submission" date="2023-05" db="EMBL/GenBank/DDBJ databases">
        <authorList>
            <person name="Yin Y."/>
            <person name="Lu Z."/>
        </authorList>
    </citation>
    <scope>NUCLEOTIDE SEQUENCE [LARGE SCALE GENOMIC DNA]</scope>
    <source>
        <strain evidence="6 7">ZM22</strain>
    </source>
</reference>
<keyword evidence="2" id="KW-0201">Cytochrome c-type biogenesis</keyword>
<dbReference type="PROSITE" id="PS51352">
    <property type="entry name" value="THIOREDOXIN_2"/>
    <property type="match status" value="1"/>
</dbReference>
<dbReference type="InterPro" id="IPR013740">
    <property type="entry name" value="Redoxin"/>
</dbReference>
<evidence type="ECO:0000256" key="2">
    <source>
        <dbReference type="ARBA" id="ARBA00022748"/>
    </source>
</evidence>
<dbReference type="PROSITE" id="PS00194">
    <property type="entry name" value="THIOREDOXIN_1"/>
    <property type="match status" value="1"/>
</dbReference>
<keyword evidence="4" id="KW-1133">Transmembrane helix</keyword>
<dbReference type="Pfam" id="PF08534">
    <property type="entry name" value="Redoxin"/>
    <property type="match status" value="1"/>
</dbReference>
<evidence type="ECO:0000313" key="7">
    <source>
        <dbReference type="Proteomes" id="UP001240697"/>
    </source>
</evidence>
<accession>A0ABY8SRB1</accession>
<dbReference type="InterPro" id="IPR006311">
    <property type="entry name" value="TAT_signal"/>
</dbReference>
<feature type="transmembrane region" description="Helical" evidence="4">
    <location>
        <begin position="18"/>
        <end position="38"/>
    </location>
</feature>
<proteinExistence type="predicted"/>
<protein>
    <submittedName>
        <fullName evidence="6">TlpA disulfide reductase family protein</fullName>
    </submittedName>
</protein>
<dbReference type="SUPFAM" id="SSF52833">
    <property type="entry name" value="Thioredoxin-like"/>
    <property type="match status" value="1"/>
</dbReference>
<dbReference type="Proteomes" id="UP001240697">
    <property type="component" value="Chromosome"/>
</dbReference>
<keyword evidence="4" id="KW-0472">Membrane</keyword>
<dbReference type="InterPro" id="IPR013766">
    <property type="entry name" value="Thioredoxin_domain"/>
</dbReference>
<dbReference type="CDD" id="cd02966">
    <property type="entry name" value="TlpA_like_family"/>
    <property type="match status" value="1"/>
</dbReference>
<evidence type="ECO:0000256" key="1">
    <source>
        <dbReference type="ARBA" id="ARBA00004196"/>
    </source>
</evidence>